<feature type="region of interest" description="Disordered" evidence="1">
    <location>
        <begin position="83"/>
        <end position="108"/>
    </location>
</feature>
<dbReference type="EMBL" id="JADCNL010000003">
    <property type="protein sequence ID" value="KAG0489241.1"/>
    <property type="molecule type" value="Genomic_DNA"/>
</dbReference>
<reference evidence="4 5" key="1">
    <citation type="journal article" date="2020" name="Nat. Food">
        <title>A phased Vanilla planifolia genome enables genetic improvement of flavour and production.</title>
        <authorList>
            <person name="Hasing T."/>
            <person name="Tang H."/>
            <person name="Brym M."/>
            <person name="Khazi F."/>
            <person name="Huang T."/>
            <person name="Chambers A.H."/>
        </authorList>
    </citation>
    <scope>NUCLEOTIDE SEQUENCE [LARGE SCALE GENOMIC DNA]</scope>
    <source>
        <tissue evidence="2">Leaf</tissue>
    </source>
</reference>
<organism evidence="2 4">
    <name type="scientific">Vanilla planifolia</name>
    <name type="common">Vanilla</name>
    <dbReference type="NCBI Taxonomy" id="51239"/>
    <lineage>
        <taxon>Eukaryota</taxon>
        <taxon>Viridiplantae</taxon>
        <taxon>Streptophyta</taxon>
        <taxon>Embryophyta</taxon>
        <taxon>Tracheophyta</taxon>
        <taxon>Spermatophyta</taxon>
        <taxon>Magnoliopsida</taxon>
        <taxon>Liliopsida</taxon>
        <taxon>Asparagales</taxon>
        <taxon>Orchidaceae</taxon>
        <taxon>Vanilloideae</taxon>
        <taxon>Vanilleae</taxon>
        <taxon>Vanilla</taxon>
    </lineage>
</organism>
<gene>
    <name evidence="3" type="ORF">HPP92_008025</name>
    <name evidence="2" type="ORF">HPP92_008052</name>
</gene>
<sequence>MEFFFPCFRDTEVKCQAEKGDLAVAQWDGLRCFSLFLIIHGCLGFLGTSDGDVEQGIATARIATGIIDRMTSYERRLGSFREQDLRRRQRKSRRRVSGKRIQGTGAGI</sequence>
<evidence type="ECO:0000313" key="5">
    <source>
        <dbReference type="Proteomes" id="UP000639772"/>
    </source>
</evidence>
<keyword evidence="4" id="KW-1185">Reference proteome</keyword>
<protein>
    <submittedName>
        <fullName evidence="2">Uncharacterized protein</fullName>
    </submittedName>
</protein>
<dbReference type="Proteomes" id="UP000636800">
    <property type="component" value="Chromosome 3"/>
</dbReference>
<evidence type="ECO:0000313" key="2">
    <source>
        <dbReference type="EMBL" id="KAG0489241.1"/>
    </source>
</evidence>
<proteinExistence type="predicted"/>
<comment type="caution">
    <text evidence="2">The sequence shown here is derived from an EMBL/GenBank/DDBJ whole genome shotgun (WGS) entry which is preliminary data.</text>
</comment>
<dbReference type="Proteomes" id="UP000639772">
    <property type="component" value="Chromosome 3"/>
</dbReference>
<evidence type="ECO:0000313" key="3">
    <source>
        <dbReference type="EMBL" id="KAG0491162.1"/>
    </source>
</evidence>
<accession>A0A835RHN0</accession>
<evidence type="ECO:0000256" key="1">
    <source>
        <dbReference type="SAM" id="MobiDB-lite"/>
    </source>
</evidence>
<dbReference type="EMBL" id="JADCNM010000003">
    <property type="protein sequence ID" value="KAG0491162.1"/>
    <property type="molecule type" value="Genomic_DNA"/>
</dbReference>
<name>A0A835RHN0_VANPL</name>
<evidence type="ECO:0000313" key="4">
    <source>
        <dbReference type="Proteomes" id="UP000636800"/>
    </source>
</evidence>
<feature type="compositionally biased region" description="Basic residues" evidence="1">
    <location>
        <begin position="87"/>
        <end position="98"/>
    </location>
</feature>
<dbReference type="AlphaFoldDB" id="A0A835RHN0"/>